<evidence type="ECO:0000256" key="5">
    <source>
        <dbReference type="PROSITE-ProRule" id="PRU00335"/>
    </source>
</evidence>
<dbReference type="Pfam" id="PF00440">
    <property type="entry name" value="TetR_N"/>
    <property type="match status" value="1"/>
</dbReference>
<dbReference type="Gene3D" id="1.10.357.10">
    <property type="entry name" value="Tetracycline Repressor, domain 2"/>
    <property type="match status" value="1"/>
</dbReference>
<keyword evidence="4" id="KW-0804">Transcription</keyword>
<dbReference type="Proteomes" id="UP001595530">
    <property type="component" value="Unassembled WGS sequence"/>
</dbReference>
<keyword evidence="8" id="KW-1185">Reference proteome</keyword>
<dbReference type="InterPro" id="IPR050109">
    <property type="entry name" value="HTH-type_TetR-like_transc_reg"/>
</dbReference>
<evidence type="ECO:0000256" key="4">
    <source>
        <dbReference type="ARBA" id="ARBA00023163"/>
    </source>
</evidence>
<evidence type="ECO:0000313" key="7">
    <source>
        <dbReference type="EMBL" id="MFC3110114.1"/>
    </source>
</evidence>
<feature type="domain" description="HTH tetR-type" evidence="6">
    <location>
        <begin position="11"/>
        <end position="71"/>
    </location>
</feature>
<dbReference type="PANTHER" id="PTHR30055">
    <property type="entry name" value="HTH-TYPE TRANSCRIPTIONAL REGULATOR RUTR"/>
    <property type="match status" value="1"/>
</dbReference>
<dbReference type="InterPro" id="IPR001647">
    <property type="entry name" value="HTH_TetR"/>
</dbReference>
<dbReference type="InterPro" id="IPR036271">
    <property type="entry name" value="Tet_transcr_reg_TetR-rel_C_sf"/>
</dbReference>
<keyword evidence="1" id="KW-0678">Repressor</keyword>
<dbReference type="InterPro" id="IPR041583">
    <property type="entry name" value="TetR_C_31"/>
</dbReference>
<dbReference type="PANTHER" id="PTHR30055:SF234">
    <property type="entry name" value="HTH-TYPE TRANSCRIPTIONAL REGULATOR BETI"/>
    <property type="match status" value="1"/>
</dbReference>
<evidence type="ECO:0000313" key="8">
    <source>
        <dbReference type="Proteomes" id="UP001595530"/>
    </source>
</evidence>
<comment type="caution">
    <text evidence="7">The sequence shown here is derived from an EMBL/GenBank/DDBJ whole genome shotgun (WGS) entry which is preliminary data.</text>
</comment>
<dbReference type="EMBL" id="JBHRTP010000069">
    <property type="protein sequence ID" value="MFC3110114.1"/>
    <property type="molecule type" value="Genomic_DNA"/>
</dbReference>
<dbReference type="InterPro" id="IPR009057">
    <property type="entry name" value="Homeodomain-like_sf"/>
</dbReference>
<evidence type="ECO:0000256" key="2">
    <source>
        <dbReference type="ARBA" id="ARBA00023015"/>
    </source>
</evidence>
<dbReference type="PROSITE" id="PS50977">
    <property type="entry name" value="HTH_TETR_2"/>
    <property type="match status" value="1"/>
</dbReference>
<keyword evidence="2" id="KW-0805">Transcription regulation</keyword>
<keyword evidence="3 5" id="KW-0238">DNA-binding</keyword>
<reference evidence="8" key="1">
    <citation type="journal article" date="2019" name="Int. J. Syst. Evol. Microbiol.">
        <title>The Global Catalogue of Microorganisms (GCM) 10K type strain sequencing project: providing services to taxonomists for standard genome sequencing and annotation.</title>
        <authorList>
            <consortium name="The Broad Institute Genomics Platform"/>
            <consortium name="The Broad Institute Genome Sequencing Center for Infectious Disease"/>
            <person name="Wu L."/>
            <person name="Ma J."/>
        </authorList>
    </citation>
    <scope>NUCLEOTIDE SEQUENCE [LARGE SCALE GENOMIC DNA]</scope>
    <source>
        <strain evidence="8">KCTC 42986</strain>
    </source>
</reference>
<evidence type="ECO:0000259" key="6">
    <source>
        <dbReference type="PROSITE" id="PS50977"/>
    </source>
</evidence>
<feature type="DNA-binding region" description="H-T-H motif" evidence="5">
    <location>
        <begin position="34"/>
        <end position="53"/>
    </location>
</feature>
<sequence>MTTCPKLEKRAHIKGLIIQGTVSALLESGLSAVTMKKIAAKAGVNTATLHYYFADKNALLTAAVQLIVSQISRELSANLGQQPDIRKCIEMVICNSWQVMARTRDIQLLQYELLLYTLRNVETQSIAKFQYDGYRKLYEDLFRHALADISPPGAIDLADLARFVVAGMDGLILQYLVDPDAEKSLRSHRQLICAAQALLDVPASQLC</sequence>
<evidence type="ECO:0000256" key="1">
    <source>
        <dbReference type="ARBA" id="ARBA00022491"/>
    </source>
</evidence>
<dbReference type="RefSeq" id="WP_390327550.1">
    <property type="nucleotide sequence ID" value="NZ_JBHRTP010000069.1"/>
</dbReference>
<name>A0ABV7F7F5_9BURK</name>
<accession>A0ABV7F7F5</accession>
<dbReference type="SUPFAM" id="SSF46689">
    <property type="entry name" value="Homeodomain-like"/>
    <property type="match status" value="1"/>
</dbReference>
<dbReference type="PROSITE" id="PS01081">
    <property type="entry name" value="HTH_TETR_1"/>
    <property type="match status" value="1"/>
</dbReference>
<dbReference type="Pfam" id="PF17940">
    <property type="entry name" value="TetR_C_31"/>
    <property type="match status" value="1"/>
</dbReference>
<evidence type="ECO:0000256" key="3">
    <source>
        <dbReference type="ARBA" id="ARBA00023125"/>
    </source>
</evidence>
<dbReference type="SUPFAM" id="SSF48498">
    <property type="entry name" value="Tetracyclin repressor-like, C-terminal domain"/>
    <property type="match status" value="1"/>
</dbReference>
<proteinExistence type="predicted"/>
<gene>
    <name evidence="7" type="ORF">ACFOFO_19470</name>
</gene>
<dbReference type="InterPro" id="IPR023772">
    <property type="entry name" value="DNA-bd_HTH_TetR-type_CS"/>
</dbReference>
<dbReference type="PRINTS" id="PR00455">
    <property type="entry name" value="HTHTETR"/>
</dbReference>
<organism evidence="7 8">
    <name type="scientific">Undibacterium arcticum</name>
    <dbReference type="NCBI Taxonomy" id="1762892"/>
    <lineage>
        <taxon>Bacteria</taxon>
        <taxon>Pseudomonadati</taxon>
        <taxon>Pseudomonadota</taxon>
        <taxon>Betaproteobacteria</taxon>
        <taxon>Burkholderiales</taxon>
        <taxon>Oxalobacteraceae</taxon>
        <taxon>Undibacterium</taxon>
    </lineage>
</organism>
<protein>
    <submittedName>
        <fullName evidence="7">TetR/AcrR family transcriptional regulator</fullName>
    </submittedName>
</protein>